<organism evidence="1 2">
    <name type="scientific">Loktanella gaetbuli</name>
    <dbReference type="NCBI Taxonomy" id="2881335"/>
    <lineage>
        <taxon>Bacteria</taxon>
        <taxon>Pseudomonadati</taxon>
        <taxon>Pseudomonadota</taxon>
        <taxon>Alphaproteobacteria</taxon>
        <taxon>Rhodobacterales</taxon>
        <taxon>Roseobacteraceae</taxon>
        <taxon>Loktanella</taxon>
    </lineage>
</organism>
<dbReference type="EMBL" id="JAJATZ010000001">
    <property type="protein sequence ID" value="MCB5198103.1"/>
    <property type="molecule type" value="Genomic_DNA"/>
</dbReference>
<proteinExistence type="predicted"/>
<protein>
    <submittedName>
        <fullName evidence="1">DUF177 domain-containing protein</fullName>
    </submittedName>
</protein>
<evidence type="ECO:0000313" key="1">
    <source>
        <dbReference type="EMBL" id="MCB5198103.1"/>
    </source>
</evidence>
<comment type="caution">
    <text evidence="1">The sequence shown here is derived from an EMBL/GenBank/DDBJ whole genome shotgun (WGS) entry which is preliminary data.</text>
</comment>
<evidence type="ECO:0000313" key="2">
    <source>
        <dbReference type="Proteomes" id="UP001138961"/>
    </source>
</evidence>
<keyword evidence="2" id="KW-1185">Reference proteome</keyword>
<dbReference type="InterPro" id="IPR003772">
    <property type="entry name" value="YceD"/>
</dbReference>
<dbReference type="Pfam" id="PF02620">
    <property type="entry name" value="YceD"/>
    <property type="match status" value="1"/>
</dbReference>
<reference evidence="1" key="1">
    <citation type="submission" date="2021-10" db="EMBL/GenBank/DDBJ databases">
        <title>Loktanella gaetbuli sp. nov., isolated from a tidal flat.</title>
        <authorList>
            <person name="Park S."/>
            <person name="Yoon J.-H."/>
        </authorList>
    </citation>
    <scope>NUCLEOTIDE SEQUENCE</scope>
    <source>
        <strain evidence="1">TSTF-M6</strain>
    </source>
</reference>
<dbReference type="Proteomes" id="UP001138961">
    <property type="component" value="Unassembled WGS sequence"/>
</dbReference>
<name>A0ABS8BQU7_9RHOB</name>
<accession>A0ABS8BQU7</accession>
<sequence length="187" mass="19874">MSSDPALPAQIMRLSDLRNRSATNFEVTPTPAQREAIATSLDIIGVKKLTFAGQIAPLGQTDWRLTARLGATVVQACVATLAPVTTRLDEDVSRTYAADFAYPEGAETEMPEDDTVEPLPQSIDVAALMIEELSLALPPFPRTPGAEVGQVLVAEDGVTPLTDEDTKPFAGLGALRDKLAKGQDNGE</sequence>
<gene>
    <name evidence="1" type="ORF">LGQ03_02510</name>
</gene>
<dbReference type="RefSeq" id="WP_226747109.1">
    <property type="nucleotide sequence ID" value="NZ_JAJATZ010000001.1"/>
</dbReference>